<keyword evidence="4" id="KW-1185">Reference proteome</keyword>
<comment type="caution">
    <text evidence="3">The sequence shown here is derived from an EMBL/GenBank/DDBJ whole genome shotgun (WGS) entry which is preliminary data.</text>
</comment>
<accession>A0ABW3C9K6</accession>
<keyword evidence="2" id="KW-0812">Transmembrane</keyword>
<feature type="transmembrane region" description="Helical" evidence="2">
    <location>
        <begin position="137"/>
        <end position="155"/>
    </location>
</feature>
<dbReference type="Proteomes" id="UP001597083">
    <property type="component" value="Unassembled WGS sequence"/>
</dbReference>
<dbReference type="EMBL" id="JBHTIR010000274">
    <property type="protein sequence ID" value="MFD0851188.1"/>
    <property type="molecule type" value="Genomic_DNA"/>
</dbReference>
<sequence>MTAGNQLTAIQATAVTALFAVPIHGTVQVMCGSRIDAAKLREAAPHTKKRDRRISRLLRRARRFRLVYGILFRLAEMEKKRRWVLTVLPFLVGFVAANLLAQFYVARLPFVTGNAVTILGPITVAVVITLRAGRKGLPLFLPLLAATGAIMMIPWGRPIDLAGMIAALGGAVAAAIMASFGSDLAKAGISFKGSGLALLAGLVLGAPSLAGVNWTHDVVVHGCIAGVLTVGSGLLYWLAQERLNLPKRLATALSANGPALSGIVGRGVLGQNIQPTGLFGIATIMLSSVLNAVLTGTAEEKAEEKSLSYTARKAHAIVVPDVTTLDRRTPKPDRRKVHRHKRPPSWQKQVHRRKAESRTRRE</sequence>
<feature type="region of interest" description="Disordered" evidence="1">
    <location>
        <begin position="321"/>
        <end position="362"/>
    </location>
</feature>
<evidence type="ECO:0000313" key="4">
    <source>
        <dbReference type="Proteomes" id="UP001597083"/>
    </source>
</evidence>
<gene>
    <name evidence="3" type="ORF">ACFQ07_03105</name>
</gene>
<organism evidence="3 4">
    <name type="scientific">Actinomadura adrarensis</name>
    <dbReference type="NCBI Taxonomy" id="1819600"/>
    <lineage>
        <taxon>Bacteria</taxon>
        <taxon>Bacillati</taxon>
        <taxon>Actinomycetota</taxon>
        <taxon>Actinomycetes</taxon>
        <taxon>Streptosporangiales</taxon>
        <taxon>Thermomonosporaceae</taxon>
        <taxon>Actinomadura</taxon>
    </lineage>
</organism>
<feature type="transmembrane region" description="Helical" evidence="2">
    <location>
        <begin position="111"/>
        <end position="130"/>
    </location>
</feature>
<reference evidence="4" key="1">
    <citation type="journal article" date="2019" name="Int. J. Syst. Evol. Microbiol.">
        <title>The Global Catalogue of Microorganisms (GCM) 10K type strain sequencing project: providing services to taxonomists for standard genome sequencing and annotation.</title>
        <authorList>
            <consortium name="The Broad Institute Genomics Platform"/>
            <consortium name="The Broad Institute Genome Sequencing Center for Infectious Disease"/>
            <person name="Wu L."/>
            <person name="Ma J."/>
        </authorList>
    </citation>
    <scope>NUCLEOTIDE SEQUENCE [LARGE SCALE GENOMIC DNA]</scope>
    <source>
        <strain evidence="4">JCM 31696</strain>
    </source>
</reference>
<feature type="transmembrane region" description="Helical" evidence="2">
    <location>
        <begin position="218"/>
        <end position="239"/>
    </location>
</feature>
<protein>
    <recommendedName>
        <fullName evidence="5">DMT family transporter</fullName>
    </recommendedName>
</protein>
<feature type="transmembrane region" description="Helical" evidence="2">
    <location>
        <begin position="161"/>
        <end position="181"/>
    </location>
</feature>
<keyword evidence="2" id="KW-1133">Transmembrane helix</keyword>
<name>A0ABW3C9K6_9ACTN</name>
<feature type="transmembrane region" description="Helical" evidence="2">
    <location>
        <begin position="83"/>
        <end position="105"/>
    </location>
</feature>
<keyword evidence="2" id="KW-0472">Membrane</keyword>
<proteinExistence type="predicted"/>
<feature type="compositionally biased region" description="Basic residues" evidence="1">
    <location>
        <begin position="333"/>
        <end position="355"/>
    </location>
</feature>
<evidence type="ECO:0000313" key="3">
    <source>
        <dbReference type="EMBL" id="MFD0851188.1"/>
    </source>
</evidence>
<evidence type="ECO:0000256" key="1">
    <source>
        <dbReference type="SAM" id="MobiDB-lite"/>
    </source>
</evidence>
<evidence type="ECO:0008006" key="5">
    <source>
        <dbReference type="Google" id="ProtNLM"/>
    </source>
</evidence>
<feature type="transmembrane region" description="Helical" evidence="2">
    <location>
        <begin position="193"/>
        <end position="212"/>
    </location>
</feature>
<evidence type="ECO:0000256" key="2">
    <source>
        <dbReference type="SAM" id="Phobius"/>
    </source>
</evidence>